<evidence type="ECO:0000313" key="7">
    <source>
        <dbReference type="RefSeq" id="XP_004841647.1"/>
    </source>
</evidence>
<feature type="chain" id="PRO_5044718945" evidence="3">
    <location>
        <begin position="27"/>
        <end position="221"/>
    </location>
</feature>
<feature type="domain" description="UPAR/Ly6" evidence="4">
    <location>
        <begin position="29"/>
        <end position="107"/>
    </location>
</feature>
<evidence type="ECO:0000256" key="3">
    <source>
        <dbReference type="SAM" id="SignalP"/>
    </source>
</evidence>
<feature type="signal peptide" evidence="3">
    <location>
        <begin position="1"/>
        <end position="26"/>
    </location>
</feature>
<keyword evidence="2" id="KW-0964">Secreted</keyword>
<dbReference type="GeneID" id="101722627"/>
<gene>
    <name evidence="6 7" type="primary">LOC101722627</name>
</gene>
<dbReference type="PANTHER" id="PTHR20914:SF8">
    <property type="entry name" value="GENE 12253-RELATED"/>
    <property type="match status" value="1"/>
</dbReference>
<feature type="domain" description="UPAR/Ly6" evidence="4">
    <location>
        <begin position="121"/>
        <end position="193"/>
    </location>
</feature>
<dbReference type="KEGG" id="hgl:101722627"/>
<keyword evidence="5" id="KW-1185">Reference proteome</keyword>
<reference evidence="6 7" key="1">
    <citation type="submission" date="2025-04" db="UniProtKB">
        <authorList>
            <consortium name="RefSeq"/>
        </authorList>
    </citation>
    <scope>IDENTIFICATION</scope>
</reference>
<evidence type="ECO:0000256" key="2">
    <source>
        <dbReference type="ARBA" id="ARBA00022525"/>
    </source>
</evidence>
<organism evidence="5 6">
    <name type="scientific">Heterocephalus glaber</name>
    <name type="common">Naked mole rat</name>
    <dbReference type="NCBI Taxonomy" id="10181"/>
    <lineage>
        <taxon>Eukaryota</taxon>
        <taxon>Metazoa</taxon>
        <taxon>Chordata</taxon>
        <taxon>Craniata</taxon>
        <taxon>Vertebrata</taxon>
        <taxon>Euteleostomi</taxon>
        <taxon>Mammalia</taxon>
        <taxon>Eutheria</taxon>
        <taxon>Euarchontoglires</taxon>
        <taxon>Glires</taxon>
        <taxon>Rodentia</taxon>
        <taxon>Hystricomorpha</taxon>
        <taxon>Bathyergidae</taxon>
        <taxon>Heterocephalus</taxon>
    </lineage>
</organism>
<dbReference type="RefSeq" id="XP_004841646.1">
    <property type="nucleotide sequence ID" value="XM_004841589.3"/>
</dbReference>
<dbReference type="RefSeq" id="XP_004841647.1">
    <property type="nucleotide sequence ID" value="XM_004841590.3"/>
</dbReference>
<accession>A0AAX6P189</accession>
<evidence type="ECO:0000313" key="5">
    <source>
        <dbReference type="Proteomes" id="UP000694906"/>
    </source>
</evidence>
<protein>
    <submittedName>
        <fullName evidence="6 7">Protein RoBo-1-like</fullName>
    </submittedName>
</protein>
<dbReference type="PANTHER" id="PTHR20914">
    <property type="entry name" value="LY6/PLAUR DOMAIN-CONTAINING PROTEIN 8"/>
    <property type="match status" value="1"/>
</dbReference>
<proteinExistence type="predicted"/>
<sequence>MLGPSNLQHVFALCVSAAFLLTTVESYVCTSCSRKQCRSNLTATCAPSQACFSLQQEFSFSGQQIDLVQEKGCSLGACAPLAFSVTFGDRTTFSYDRRCCQGKQCNKENVPLTPKSSNPNGIECPACYNETNLSCNPVHLQCTGAETKCIEVVGTVTINRIPYFALFGMGCATESACNLELSIVNGTNVRSYCVGPKSGSPPLMSITSAVLPAVFLLKVLL</sequence>
<dbReference type="InterPro" id="IPR045860">
    <property type="entry name" value="Snake_toxin-like_sf"/>
</dbReference>
<evidence type="ECO:0000256" key="1">
    <source>
        <dbReference type="ARBA" id="ARBA00004613"/>
    </source>
</evidence>
<dbReference type="SUPFAM" id="SSF57302">
    <property type="entry name" value="Snake toxin-like"/>
    <property type="match status" value="2"/>
</dbReference>
<dbReference type="AlphaFoldDB" id="A0AAX6P189"/>
<dbReference type="Pfam" id="PF00021">
    <property type="entry name" value="UPAR_LY6"/>
    <property type="match status" value="2"/>
</dbReference>
<dbReference type="Proteomes" id="UP000694906">
    <property type="component" value="Unplaced"/>
</dbReference>
<dbReference type="InterPro" id="IPR016054">
    <property type="entry name" value="LY6_UPA_recep-like"/>
</dbReference>
<dbReference type="GO" id="GO:0005576">
    <property type="term" value="C:extracellular region"/>
    <property type="evidence" value="ECO:0007669"/>
    <property type="project" value="UniProtKB-SubCell"/>
</dbReference>
<name>A0AAX6P189_HETGA</name>
<dbReference type="InterPro" id="IPR050918">
    <property type="entry name" value="CNF-like_PLA2_Inhibitor"/>
</dbReference>
<evidence type="ECO:0000259" key="4">
    <source>
        <dbReference type="Pfam" id="PF00021"/>
    </source>
</evidence>
<dbReference type="CDD" id="cd23572">
    <property type="entry name" value="TFP_LU_ECD_PINLYP_rpt2"/>
    <property type="match status" value="1"/>
</dbReference>
<comment type="subcellular location">
    <subcellularLocation>
        <location evidence="1">Secreted</location>
    </subcellularLocation>
</comment>
<keyword evidence="3" id="KW-0732">Signal</keyword>
<evidence type="ECO:0000313" key="6">
    <source>
        <dbReference type="RefSeq" id="XP_004841646.1"/>
    </source>
</evidence>
<dbReference type="Gene3D" id="2.10.60.10">
    <property type="entry name" value="CD59"/>
    <property type="match status" value="1"/>
</dbReference>